<dbReference type="Pfam" id="PF25298">
    <property type="entry name" value="Baculo_FP_2nd"/>
    <property type="match status" value="1"/>
</dbReference>
<dbReference type="AlphaFoldDB" id="A0A0A9Y8F9"/>
<proteinExistence type="predicted"/>
<dbReference type="EMBL" id="GBHO01014252">
    <property type="protein sequence ID" value="JAG29352.1"/>
    <property type="molecule type" value="Transcribed_RNA"/>
</dbReference>
<feature type="non-terminal residue" evidence="2">
    <location>
        <position position="1"/>
    </location>
</feature>
<sequence>VDPVMIDSCFRRKAQTASPLPGTISVTFVRRADKDNFLKAVSKQKDLSTRHLGDLTGESQRIFINQSLTRYNRQLLQKAKQLKREYHYKFVWIRNGRIMVRKNERSDAVEIRTQEDIDKLLPKNANSVSRSTAT</sequence>
<reference evidence="2" key="2">
    <citation type="submission" date="2014-07" db="EMBL/GenBank/DDBJ databases">
        <authorList>
            <person name="Hull J."/>
        </authorList>
    </citation>
    <scope>NUCLEOTIDE SEQUENCE</scope>
</reference>
<reference evidence="2" key="1">
    <citation type="journal article" date="2014" name="PLoS ONE">
        <title>Transcriptome-Based Identification of ABC Transporters in the Western Tarnished Plant Bug Lygus hesperus.</title>
        <authorList>
            <person name="Hull J.J."/>
            <person name="Chaney K."/>
            <person name="Geib S.M."/>
            <person name="Fabrick J.A."/>
            <person name="Brent C.S."/>
            <person name="Walsh D."/>
            <person name="Lavine L.C."/>
        </authorList>
    </citation>
    <scope>NUCLEOTIDE SEQUENCE</scope>
</reference>
<protein>
    <submittedName>
        <fullName evidence="2">FP protein</fullName>
    </submittedName>
</protein>
<name>A0A0A9Y8F9_LYGHE</name>
<dbReference type="InterPro" id="IPR057251">
    <property type="entry name" value="FP_C"/>
</dbReference>
<organism evidence="2">
    <name type="scientific">Lygus hesperus</name>
    <name type="common">Western plant bug</name>
    <dbReference type="NCBI Taxonomy" id="30085"/>
    <lineage>
        <taxon>Eukaryota</taxon>
        <taxon>Metazoa</taxon>
        <taxon>Ecdysozoa</taxon>
        <taxon>Arthropoda</taxon>
        <taxon>Hexapoda</taxon>
        <taxon>Insecta</taxon>
        <taxon>Pterygota</taxon>
        <taxon>Neoptera</taxon>
        <taxon>Paraneoptera</taxon>
        <taxon>Hemiptera</taxon>
        <taxon>Heteroptera</taxon>
        <taxon>Panheteroptera</taxon>
        <taxon>Cimicomorpha</taxon>
        <taxon>Miridae</taxon>
        <taxon>Mirini</taxon>
        <taxon>Lygus</taxon>
    </lineage>
</organism>
<gene>
    <name evidence="2" type="primary">FP</name>
    <name evidence="2" type="ORF">CM83_105412</name>
</gene>
<feature type="domain" description="FP protein C-terminal" evidence="1">
    <location>
        <begin position="69"/>
        <end position="121"/>
    </location>
</feature>
<evidence type="ECO:0000313" key="2">
    <source>
        <dbReference type="EMBL" id="JAG29352.1"/>
    </source>
</evidence>
<accession>A0A0A9Y8F9</accession>
<evidence type="ECO:0000259" key="1">
    <source>
        <dbReference type="Pfam" id="PF25298"/>
    </source>
</evidence>